<organism evidence="1 2">
    <name type="scientific">Salinigranum rubrum</name>
    <dbReference type="NCBI Taxonomy" id="755307"/>
    <lineage>
        <taxon>Archaea</taxon>
        <taxon>Methanobacteriati</taxon>
        <taxon>Methanobacteriota</taxon>
        <taxon>Stenosarchaea group</taxon>
        <taxon>Halobacteria</taxon>
        <taxon>Halobacteriales</taxon>
        <taxon>Haloferacaceae</taxon>
        <taxon>Salinigranum</taxon>
    </lineage>
</organism>
<name>A0A2I8VG77_9EURY</name>
<dbReference type="RefSeq" id="WP_103424581.1">
    <property type="nucleotide sequence ID" value="NZ_CP026309.1"/>
</dbReference>
<reference evidence="1 2" key="1">
    <citation type="submission" date="2018-01" db="EMBL/GenBank/DDBJ databases">
        <title>Complete genome sequence of Salinigranum rubrum GX10T, an extremely halophilic archaeon isolated from a marine solar saltern.</title>
        <authorList>
            <person name="Han S."/>
        </authorList>
    </citation>
    <scope>NUCLEOTIDE SEQUENCE [LARGE SCALE GENOMIC DNA]</scope>
    <source>
        <strain evidence="1 2">GX10</strain>
    </source>
</reference>
<dbReference type="EMBL" id="CP026309">
    <property type="protein sequence ID" value="AUV80894.1"/>
    <property type="molecule type" value="Genomic_DNA"/>
</dbReference>
<sequence>MSKTDHQPTGAEQVSVYEQYVLDVRVVELSTPENDEPRYRFEAPQHRGVAFDDPEMATLYADVYFCVNGFEEAGTGERGIPPVVVAAGRAVLASYMLTQPGHDELWVASFFGKKPYWVDKYTGWVRERAEEIRAGAEKQGLQ</sequence>
<accession>A0A2I8VG77</accession>
<evidence type="ECO:0000313" key="1">
    <source>
        <dbReference type="EMBL" id="AUV80894.1"/>
    </source>
</evidence>
<gene>
    <name evidence="1" type="ORF">C2R22_03835</name>
</gene>
<dbReference type="KEGG" id="srub:C2R22_03835"/>
<keyword evidence="2" id="KW-1185">Reference proteome</keyword>
<dbReference type="GeneID" id="35591190"/>
<dbReference type="AlphaFoldDB" id="A0A2I8VG77"/>
<dbReference type="OrthoDB" id="303910at2157"/>
<dbReference type="Proteomes" id="UP000236584">
    <property type="component" value="Chromosome"/>
</dbReference>
<proteinExistence type="predicted"/>
<evidence type="ECO:0000313" key="2">
    <source>
        <dbReference type="Proteomes" id="UP000236584"/>
    </source>
</evidence>
<protein>
    <submittedName>
        <fullName evidence="1">Uncharacterized protein</fullName>
    </submittedName>
</protein>